<sequence length="148" mass="15178">MPKIDFAQAVTAQTRAASALAAAQAQAHARVITLIEAATATITGPVPLAEMLSWTSKEEAARRLLTLPAGETDPGIEAILGGEAAQTGETLDVLAEKIIANADAYRSIIAVLAGLRRMTCTAIDTAATPEAVQTAMDALAAELAQVVV</sequence>
<comment type="caution">
    <text evidence="1">The sequence shown here is derived from an EMBL/GenBank/DDBJ whole genome shotgun (WGS) entry which is preliminary data.</text>
</comment>
<reference evidence="1 2" key="1">
    <citation type="submission" date="2018-08" db="EMBL/GenBank/DDBJ databases">
        <title>Flavobacterium tibetense sp. nov., isolated from a wetland YonghuCo on Tibetan Plateau.</title>
        <authorList>
            <person name="Phurbu D."/>
            <person name="Lu H."/>
            <person name="Xing P."/>
        </authorList>
    </citation>
    <scope>NUCLEOTIDE SEQUENCE [LARGE SCALE GENOMIC DNA]</scope>
    <source>
        <strain evidence="1 2">DJC</strain>
    </source>
</reference>
<dbReference type="RefSeq" id="WP_118149776.1">
    <property type="nucleotide sequence ID" value="NZ_QWEY01000001.1"/>
</dbReference>
<accession>A0A411Z7N5</accession>
<organism evidence="1 2">
    <name type="scientific">Pseudotabrizicola alkalilacus</name>
    <dbReference type="NCBI Taxonomy" id="2305252"/>
    <lineage>
        <taxon>Bacteria</taxon>
        <taxon>Pseudomonadati</taxon>
        <taxon>Pseudomonadota</taxon>
        <taxon>Alphaproteobacteria</taxon>
        <taxon>Rhodobacterales</taxon>
        <taxon>Paracoccaceae</taxon>
        <taxon>Pseudotabrizicola</taxon>
    </lineage>
</organism>
<evidence type="ECO:0000313" key="2">
    <source>
        <dbReference type="Proteomes" id="UP000284547"/>
    </source>
</evidence>
<gene>
    <name evidence="1" type="ORF">D1012_02780</name>
</gene>
<keyword evidence="2" id="KW-1185">Reference proteome</keyword>
<dbReference type="EMBL" id="QWEY01000001">
    <property type="protein sequence ID" value="RGP39053.1"/>
    <property type="molecule type" value="Genomic_DNA"/>
</dbReference>
<evidence type="ECO:0000313" key="1">
    <source>
        <dbReference type="EMBL" id="RGP39053.1"/>
    </source>
</evidence>
<dbReference type="AlphaFoldDB" id="A0A411Z7N5"/>
<name>A0A411Z7N5_9RHOB</name>
<proteinExistence type="predicted"/>
<dbReference type="Proteomes" id="UP000284547">
    <property type="component" value="Unassembled WGS sequence"/>
</dbReference>
<protein>
    <submittedName>
        <fullName evidence="1">Uncharacterized protein</fullName>
    </submittedName>
</protein>